<accession>A0AAW1RUY0</accession>
<evidence type="ECO:0000313" key="2">
    <source>
        <dbReference type="Proteomes" id="UP001485043"/>
    </source>
</evidence>
<gene>
    <name evidence="1" type="ORF">WJX84_008041</name>
</gene>
<proteinExistence type="predicted"/>
<organism evidence="1 2">
    <name type="scientific">Apatococcus fuscideae</name>
    <dbReference type="NCBI Taxonomy" id="2026836"/>
    <lineage>
        <taxon>Eukaryota</taxon>
        <taxon>Viridiplantae</taxon>
        <taxon>Chlorophyta</taxon>
        <taxon>core chlorophytes</taxon>
        <taxon>Trebouxiophyceae</taxon>
        <taxon>Chlorellales</taxon>
        <taxon>Chlorellaceae</taxon>
        <taxon>Apatococcus</taxon>
    </lineage>
</organism>
<dbReference type="EMBL" id="JALJOV010001945">
    <property type="protein sequence ID" value="KAK9837534.1"/>
    <property type="molecule type" value="Genomic_DNA"/>
</dbReference>
<protein>
    <submittedName>
        <fullName evidence="1">Uncharacterized protein</fullName>
    </submittedName>
</protein>
<dbReference type="AlphaFoldDB" id="A0AAW1RUY0"/>
<reference evidence="1 2" key="1">
    <citation type="journal article" date="2024" name="Nat. Commun.">
        <title>Phylogenomics reveals the evolutionary origins of lichenization in chlorophyte algae.</title>
        <authorList>
            <person name="Puginier C."/>
            <person name="Libourel C."/>
            <person name="Otte J."/>
            <person name="Skaloud P."/>
            <person name="Haon M."/>
            <person name="Grisel S."/>
            <person name="Petersen M."/>
            <person name="Berrin J.G."/>
            <person name="Delaux P.M."/>
            <person name="Dal Grande F."/>
            <person name="Keller J."/>
        </authorList>
    </citation>
    <scope>NUCLEOTIDE SEQUENCE [LARGE SCALE GENOMIC DNA]</scope>
    <source>
        <strain evidence="1 2">SAG 2523</strain>
    </source>
</reference>
<sequence>MCSSGPACLSSDLQLLERVRNVPPLARVWLSQRPSTTGQRFAVHARTGWSSFNTTGRAFSAVRVHFSSGRAATAEAPQAHLQPSPELRGAAKEQLQLLQALLGRGSDREYECSFFLRHPSQVQNSNLMQLECIASLGWDASLPGLSASSREREVLVLDKTDPQFHKMQRLLREQEVVLLPDSSGLLMPVLTAEKKLAAVGASLERPQHAFSPAELQAVQLVVSTLGKACTIENRAALDRGKLNAVHAQADTLVSEVNDYEVIGDWGKEEGGDLDGD</sequence>
<evidence type="ECO:0000313" key="1">
    <source>
        <dbReference type="EMBL" id="KAK9837534.1"/>
    </source>
</evidence>
<comment type="caution">
    <text evidence="1">The sequence shown here is derived from an EMBL/GenBank/DDBJ whole genome shotgun (WGS) entry which is preliminary data.</text>
</comment>
<keyword evidence="2" id="KW-1185">Reference proteome</keyword>
<dbReference type="Proteomes" id="UP001485043">
    <property type="component" value="Unassembled WGS sequence"/>
</dbReference>
<name>A0AAW1RUY0_9CHLO</name>